<sequence>MKAPTVAALLLAAIPAVPLLAQDGALTPQDYIEIQELNAHYALAIDECTNGGYDYADLYTPDGTFGLSEKWGEPGRVAAKGRDALAVAAGGGPQGCRDPKSYIGYGISHIITNQIIEPRPDGAYGRNKLIAMSIGGDPNKNEVQGGYEDHYVKTPQGWRIQSRVHVFPGMKTSLQFGPSRQ</sequence>
<evidence type="ECO:0000313" key="3">
    <source>
        <dbReference type="EMBL" id="WEK46334.1"/>
    </source>
</evidence>
<evidence type="ECO:0000256" key="1">
    <source>
        <dbReference type="SAM" id="SignalP"/>
    </source>
</evidence>
<gene>
    <name evidence="3" type="ORF">P0Y56_15165</name>
</gene>
<name>A0AAJ5X5J0_9SPHN</name>
<dbReference type="InterPro" id="IPR032710">
    <property type="entry name" value="NTF2-like_dom_sf"/>
</dbReference>
<reference evidence="3" key="1">
    <citation type="submission" date="2023-03" db="EMBL/GenBank/DDBJ databases">
        <title>Andean soil-derived lignocellulolytic bacterial consortium as a source of novel taxa and putative plastic-active enzymes.</title>
        <authorList>
            <person name="Diaz-Garcia L."/>
            <person name="Chuvochina M."/>
            <person name="Feuerriegel G."/>
            <person name="Bunk B."/>
            <person name="Sproer C."/>
            <person name="Streit W.R."/>
            <person name="Rodriguez L.M."/>
            <person name="Overmann J."/>
            <person name="Jimenez D.J."/>
        </authorList>
    </citation>
    <scope>NUCLEOTIDE SEQUENCE</scope>
    <source>
        <strain evidence="3">MAG 26</strain>
    </source>
</reference>
<feature type="signal peptide" evidence="1">
    <location>
        <begin position="1"/>
        <end position="21"/>
    </location>
</feature>
<dbReference type="AlphaFoldDB" id="A0AAJ5X5J0"/>
<proteinExistence type="predicted"/>
<dbReference type="InterPro" id="IPR037401">
    <property type="entry name" value="SnoaL-like"/>
</dbReference>
<dbReference type="EMBL" id="CP119316">
    <property type="protein sequence ID" value="WEK46334.1"/>
    <property type="molecule type" value="Genomic_DNA"/>
</dbReference>
<accession>A0AAJ5X5J0</accession>
<feature type="domain" description="SnoaL-like" evidence="2">
    <location>
        <begin position="30"/>
        <end position="163"/>
    </location>
</feature>
<evidence type="ECO:0000313" key="4">
    <source>
        <dbReference type="Proteomes" id="UP001218362"/>
    </source>
</evidence>
<evidence type="ECO:0000259" key="2">
    <source>
        <dbReference type="Pfam" id="PF13577"/>
    </source>
</evidence>
<protein>
    <submittedName>
        <fullName evidence="3">Nuclear transport factor 2 family protein</fullName>
    </submittedName>
</protein>
<dbReference type="Gene3D" id="3.10.450.50">
    <property type="match status" value="1"/>
</dbReference>
<dbReference type="SUPFAM" id="SSF54427">
    <property type="entry name" value="NTF2-like"/>
    <property type="match status" value="1"/>
</dbReference>
<feature type="chain" id="PRO_5042561690" evidence="1">
    <location>
        <begin position="22"/>
        <end position="181"/>
    </location>
</feature>
<organism evidence="3 4">
    <name type="scientific">Candidatus Andeanibacterium colombiense</name>
    <dbReference type="NCBI Taxonomy" id="3121345"/>
    <lineage>
        <taxon>Bacteria</taxon>
        <taxon>Pseudomonadati</taxon>
        <taxon>Pseudomonadota</taxon>
        <taxon>Alphaproteobacteria</taxon>
        <taxon>Sphingomonadales</taxon>
        <taxon>Sphingomonadaceae</taxon>
        <taxon>Candidatus Andeanibacterium</taxon>
    </lineage>
</organism>
<dbReference type="Proteomes" id="UP001218362">
    <property type="component" value="Chromosome"/>
</dbReference>
<dbReference type="Pfam" id="PF13577">
    <property type="entry name" value="SnoaL_4"/>
    <property type="match status" value="1"/>
</dbReference>
<dbReference type="KEGG" id="acob:P0Y56_15165"/>
<keyword evidence="1" id="KW-0732">Signal</keyword>